<keyword evidence="1" id="KW-0812">Transmembrane</keyword>
<feature type="transmembrane region" description="Helical" evidence="1">
    <location>
        <begin position="6"/>
        <end position="24"/>
    </location>
</feature>
<dbReference type="Pfam" id="PF05425">
    <property type="entry name" value="CopD"/>
    <property type="match status" value="1"/>
</dbReference>
<organism evidence="3 4">
    <name type="scientific">Deinococcus piscis</name>
    <dbReference type="NCBI Taxonomy" id="394230"/>
    <lineage>
        <taxon>Bacteria</taxon>
        <taxon>Thermotogati</taxon>
        <taxon>Deinococcota</taxon>
        <taxon>Deinococci</taxon>
        <taxon>Deinococcales</taxon>
        <taxon>Deinococcaceae</taxon>
        <taxon>Deinococcus</taxon>
    </lineage>
</organism>
<keyword evidence="1" id="KW-0472">Membrane</keyword>
<evidence type="ECO:0000256" key="1">
    <source>
        <dbReference type="SAM" id="Phobius"/>
    </source>
</evidence>
<reference evidence="4" key="1">
    <citation type="journal article" date="2019" name="Int. J. Syst. Evol. Microbiol.">
        <title>The Global Catalogue of Microorganisms (GCM) 10K type strain sequencing project: providing services to taxonomists for standard genome sequencing and annotation.</title>
        <authorList>
            <consortium name="The Broad Institute Genomics Platform"/>
            <consortium name="The Broad Institute Genome Sequencing Center for Infectious Disease"/>
            <person name="Wu L."/>
            <person name="Ma J."/>
        </authorList>
    </citation>
    <scope>NUCLEOTIDE SEQUENCE [LARGE SCALE GENOMIC DNA]</scope>
    <source>
        <strain evidence="4">CGMCC 1.18439</strain>
    </source>
</reference>
<proteinExistence type="predicted"/>
<feature type="transmembrane region" description="Helical" evidence="1">
    <location>
        <begin position="101"/>
        <end position="121"/>
    </location>
</feature>
<keyword evidence="1" id="KW-1133">Transmembrane helix</keyword>
<feature type="transmembrane region" description="Helical" evidence="1">
    <location>
        <begin position="230"/>
        <end position="249"/>
    </location>
</feature>
<dbReference type="InterPro" id="IPR008457">
    <property type="entry name" value="Cu-R_CopD_dom"/>
</dbReference>
<keyword evidence="4" id="KW-1185">Reference proteome</keyword>
<evidence type="ECO:0000313" key="4">
    <source>
        <dbReference type="Proteomes" id="UP000632154"/>
    </source>
</evidence>
<feature type="transmembrane region" description="Helical" evidence="1">
    <location>
        <begin position="196"/>
        <end position="218"/>
    </location>
</feature>
<dbReference type="Proteomes" id="UP000632154">
    <property type="component" value="Unassembled WGS sequence"/>
</dbReference>
<feature type="transmembrane region" description="Helical" evidence="1">
    <location>
        <begin position="133"/>
        <end position="151"/>
    </location>
</feature>
<name>A0ABQ3K6V0_9DEIO</name>
<sequence length="258" mass="26813">MLTLSVWLSLAQHLGLALLLGGAFTRRWWLDSWPLWPLGLGLVLLGLGSLGAAAWTLAQFGLLTPADLSGYLLAEPAGRALVWALLGGVLLLAAEAGRWRLPGLVPPAGLLLYGLGAQGHAALGGVPTTATQMLHLAAMSTWLGGVLALAVGKEPPRDELSRMTTPALLSLLVLAFTGAFAALVNGGHLGTLRTSPYGAVLAGKLALVLAAVSAAAWLRWRVYRALPARPALRLELALLLLAVLASAWLGETPPPAQH</sequence>
<evidence type="ECO:0000313" key="3">
    <source>
        <dbReference type="EMBL" id="GHG06360.1"/>
    </source>
</evidence>
<feature type="transmembrane region" description="Helical" evidence="1">
    <location>
        <begin position="163"/>
        <end position="184"/>
    </location>
</feature>
<feature type="domain" description="Copper resistance protein D" evidence="2">
    <location>
        <begin position="167"/>
        <end position="249"/>
    </location>
</feature>
<feature type="transmembrane region" description="Helical" evidence="1">
    <location>
        <begin position="36"/>
        <end position="57"/>
    </location>
</feature>
<evidence type="ECO:0000259" key="2">
    <source>
        <dbReference type="Pfam" id="PF05425"/>
    </source>
</evidence>
<accession>A0ABQ3K6V0</accession>
<feature type="transmembrane region" description="Helical" evidence="1">
    <location>
        <begin position="77"/>
        <end position="94"/>
    </location>
</feature>
<protein>
    <recommendedName>
        <fullName evidence="2">Copper resistance protein D domain-containing protein</fullName>
    </recommendedName>
</protein>
<dbReference type="EMBL" id="BNAL01000024">
    <property type="protein sequence ID" value="GHG06360.1"/>
    <property type="molecule type" value="Genomic_DNA"/>
</dbReference>
<comment type="caution">
    <text evidence="3">The sequence shown here is derived from an EMBL/GenBank/DDBJ whole genome shotgun (WGS) entry which is preliminary data.</text>
</comment>
<dbReference type="RefSeq" id="WP_189643434.1">
    <property type="nucleotide sequence ID" value="NZ_BNAL01000024.1"/>
</dbReference>
<gene>
    <name evidence="3" type="ORF">GCM10017783_18730</name>
</gene>